<feature type="transmembrane region" description="Helical" evidence="1">
    <location>
        <begin position="143"/>
        <end position="163"/>
    </location>
</feature>
<comment type="caution">
    <text evidence="2">The sequence shown here is derived from an EMBL/GenBank/DDBJ whole genome shotgun (WGS) entry which is preliminary data.</text>
</comment>
<dbReference type="AlphaFoldDB" id="A0A8X8K3M1"/>
<feature type="transmembrane region" description="Helical" evidence="1">
    <location>
        <begin position="12"/>
        <end position="41"/>
    </location>
</feature>
<name>A0A8X8K3M1_9GAMM</name>
<gene>
    <name evidence="2" type="ORF">H9654_08565</name>
</gene>
<feature type="transmembrane region" description="Helical" evidence="1">
    <location>
        <begin position="114"/>
        <end position="131"/>
    </location>
</feature>
<dbReference type="EMBL" id="JACSQS010000007">
    <property type="protein sequence ID" value="MBD7954259.1"/>
    <property type="molecule type" value="Genomic_DNA"/>
</dbReference>
<evidence type="ECO:0000313" key="2">
    <source>
        <dbReference type="EMBL" id="MBD7954259.1"/>
    </source>
</evidence>
<keyword evidence="1" id="KW-0812">Transmembrane</keyword>
<proteinExistence type="predicted"/>
<evidence type="ECO:0000256" key="1">
    <source>
        <dbReference type="SAM" id="Phobius"/>
    </source>
</evidence>
<keyword evidence="3" id="KW-1185">Reference proteome</keyword>
<dbReference type="Pfam" id="PF11086">
    <property type="entry name" value="DUF2878"/>
    <property type="match status" value="1"/>
</dbReference>
<sequence>MHFWGNLIGNQLVWFCAVAGAGRGLYWPGLLAAAAFVLSQLLLSPRPVVDLKLIALAIGCGLVVDGVAGASGRVVYAAGNAERALAPIWILALWASFAMTLTVSFAALQRRWRLAVLVGLLLAPLAYVSAARGFSSVRFATPAWQGIALLGIGWALALPLLATCARRWQRACRAEPMETGEAR</sequence>
<evidence type="ECO:0000313" key="3">
    <source>
        <dbReference type="Proteomes" id="UP000636938"/>
    </source>
</evidence>
<feature type="transmembrane region" description="Helical" evidence="1">
    <location>
        <begin position="88"/>
        <end position="107"/>
    </location>
</feature>
<dbReference type="InterPro" id="IPR021306">
    <property type="entry name" value="DUF2878"/>
</dbReference>
<reference evidence="2 3" key="1">
    <citation type="submission" date="2020-08" db="EMBL/GenBank/DDBJ databases">
        <title>A Genomic Blueprint of the Chicken Gut Microbiome.</title>
        <authorList>
            <person name="Gilroy R."/>
            <person name="Ravi A."/>
            <person name="Getino M."/>
            <person name="Pursley I."/>
            <person name="Horton D.L."/>
            <person name="Alikhan N.-F."/>
            <person name="Baker D."/>
            <person name="Gharbi K."/>
            <person name="Hall N."/>
            <person name="Watson M."/>
            <person name="Adriaenssens E.M."/>
            <person name="Foster-Nyarko E."/>
            <person name="Jarju S."/>
            <person name="Secka A."/>
            <person name="Antonio M."/>
            <person name="Oren A."/>
            <person name="Chaudhuri R."/>
            <person name="La Ragione R.M."/>
            <person name="Hildebrand F."/>
            <person name="Pallen M.J."/>
        </authorList>
    </citation>
    <scope>NUCLEOTIDE SEQUENCE [LARGE SCALE GENOMIC DNA]</scope>
    <source>
        <strain evidence="2 3">Sa5BUN4</strain>
    </source>
</reference>
<feature type="transmembrane region" description="Helical" evidence="1">
    <location>
        <begin position="53"/>
        <end position="76"/>
    </location>
</feature>
<protein>
    <submittedName>
        <fullName evidence="2">DUF2878 domain-containing protein</fullName>
    </submittedName>
</protein>
<dbReference type="Proteomes" id="UP000636938">
    <property type="component" value="Unassembled WGS sequence"/>
</dbReference>
<keyword evidence="1" id="KW-0472">Membrane</keyword>
<dbReference type="RefSeq" id="WP_191770491.1">
    <property type="nucleotide sequence ID" value="NZ_JACSQS010000007.1"/>
</dbReference>
<accession>A0A8X8K3M1</accession>
<organism evidence="2 3">
    <name type="scientific">Stenotrophomonas lacuserhaii</name>
    <dbReference type="NCBI Taxonomy" id="2760084"/>
    <lineage>
        <taxon>Bacteria</taxon>
        <taxon>Pseudomonadati</taxon>
        <taxon>Pseudomonadota</taxon>
        <taxon>Gammaproteobacteria</taxon>
        <taxon>Lysobacterales</taxon>
        <taxon>Lysobacteraceae</taxon>
        <taxon>Stenotrophomonas</taxon>
    </lineage>
</organism>
<keyword evidence="1" id="KW-1133">Transmembrane helix</keyword>